<feature type="domain" description="NAD-dependent epimerase/dehydratase" evidence="3">
    <location>
        <begin position="3"/>
        <end position="228"/>
    </location>
</feature>
<keyword evidence="2" id="KW-0119">Carbohydrate metabolism</keyword>
<sequence length="318" mass="33805">MNVVITGANGFVGRALARRLLDAPGTQLSARITKLTLVDLGFDDTVGRAPGNVEVTRIAGDLDDAATIAGALSGDVHAVFHLASVPGGTAEREYELGRRINLDATLALLERLRSQSTPPRFVFASSVAVYGAELPALIDEQTLPAPALTYGAHKLIGEYLVADASRKGWVEGCSLRLPGVVARPQGPSGLISAFMSDLFWQLRDGEPIVLPVSPDATAWWISVTRCVENLIHAATIDPSRLNANRSYALPVLRLSMAGVVDALVRRFGEDRRALVSHAPVEAVERLFGAYPPLLTPGAEALGFRHDGSADTLVSNAMV</sequence>
<evidence type="ECO:0000313" key="4">
    <source>
        <dbReference type="EMBL" id="ABE36779.1"/>
    </source>
</evidence>
<dbReference type="EMBL" id="CP000272">
    <property type="protein sequence ID" value="ABE36779.1"/>
    <property type="molecule type" value="Genomic_DNA"/>
</dbReference>
<organism evidence="4 5">
    <name type="scientific">Paraburkholderia xenovorans (strain LB400)</name>
    <dbReference type="NCBI Taxonomy" id="266265"/>
    <lineage>
        <taxon>Bacteria</taxon>
        <taxon>Pseudomonadati</taxon>
        <taxon>Pseudomonadota</taxon>
        <taxon>Betaproteobacteria</taxon>
        <taxon>Burkholderiales</taxon>
        <taxon>Burkholderiaceae</taxon>
        <taxon>Paraburkholderia</taxon>
    </lineage>
</organism>
<dbReference type="Pfam" id="PF01370">
    <property type="entry name" value="Epimerase"/>
    <property type="match status" value="1"/>
</dbReference>
<proteinExistence type="predicted"/>
<evidence type="ECO:0000256" key="2">
    <source>
        <dbReference type="ARBA" id="ARBA00023277"/>
    </source>
</evidence>
<gene>
    <name evidence="4" type="ORF">Bxe_C0904</name>
</gene>
<evidence type="ECO:0000313" key="5">
    <source>
        <dbReference type="Proteomes" id="UP000001817"/>
    </source>
</evidence>
<dbReference type="OrthoDB" id="9801056at2"/>
<dbReference type="STRING" id="266265.Bxe_C0904"/>
<dbReference type="Proteomes" id="UP000001817">
    <property type="component" value="Chromosome 3"/>
</dbReference>
<accession>Q13GL0</accession>
<protein>
    <recommendedName>
        <fullName evidence="3">NAD-dependent epimerase/dehydratase domain-containing protein</fullName>
    </recommendedName>
</protein>
<dbReference type="PANTHER" id="PTHR43103">
    <property type="entry name" value="NUCLEOSIDE-DIPHOSPHATE-SUGAR EPIMERASE"/>
    <property type="match status" value="1"/>
</dbReference>
<keyword evidence="1" id="KW-0521">NADP</keyword>
<dbReference type="SUPFAM" id="SSF51735">
    <property type="entry name" value="NAD(P)-binding Rossmann-fold domains"/>
    <property type="match status" value="1"/>
</dbReference>
<dbReference type="InterPro" id="IPR001509">
    <property type="entry name" value="Epimerase_deHydtase"/>
</dbReference>
<dbReference type="PANTHER" id="PTHR43103:SF3">
    <property type="entry name" value="ADP-L-GLYCERO-D-MANNO-HEPTOSE-6-EPIMERASE"/>
    <property type="match status" value="1"/>
</dbReference>
<dbReference type="RefSeq" id="WP_011494026.1">
    <property type="nucleotide sequence ID" value="NC_007953.1"/>
</dbReference>
<dbReference type="KEGG" id="bxb:DR64_7546"/>
<dbReference type="AlphaFoldDB" id="Q13GL0"/>
<dbReference type="PATRIC" id="fig|266265.5.peg.8667"/>
<keyword evidence="5" id="KW-1185">Reference proteome</keyword>
<evidence type="ECO:0000259" key="3">
    <source>
        <dbReference type="Pfam" id="PF01370"/>
    </source>
</evidence>
<dbReference type="InterPro" id="IPR036291">
    <property type="entry name" value="NAD(P)-bd_dom_sf"/>
</dbReference>
<name>Q13GL0_PARXL</name>
<dbReference type="Gene3D" id="3.40.50.720">
    <property type="entry name" value="NAD(P)-binding Rossmann-like Domain"/>
    <property type="match status" value="1"/>
</dbReference>
<evidence type="ECO:0000256" key="1">
    <source>
        <dbReference type="ARBA" id="ARBA00022857"/>
    </source>
</evidence>
<dbReference type="Gene3D" id="3.90.25.10">
    <property type="entry name" value="UDP-galactose 4-epimerase, domain 1"/>
    <property type="match status" value="1"/>
</dbReference>
<dbReference type="eggNOG" id="COG0451">
    <property type="taxonomic scope" value="Bacteria"/>
</dbReference>
<dbReference type="KEGG" id="bxe:Bxe_C0904"/>
<reference evidence="4 5" key="1">
    <citation type="journal article" date="2006" name="Proc. Natl. Acad. Sci. U.S.A.">
        <title>Burkholderia xenovorans LB400 harbors a multi-replicon, 9.73-Mbp genome shaped for versatility.</title>
        <authorList>
            <person name="Chain P.S."/>
            <person name="Denef V.J."/>
            <person name="Konstantinidis K.T."/>
            <person name="Vergez L.M."/>
            <person name="Agullo L."/>
            <person name="Reyes V.L."/>
            <person name="Hauser L."/>
            <person name="Cordova M."/>
            <person name="Gomez L."/>
            <person name="Gonzalez M."/>
            <person name="Land M."/>
            <person name="Lao V."/>
            <person name="Larimer F."/>
            <person name="LiPuma J.J."/>
            <person name="Mahenthiralingam E."/>
            <person name="Malfatti S.A."/>
            <person name="Marx C.J."/>
            <person name="Parnell J.J."/>
            <person name="Ramette A."/>
            <person name="Richardson P."/>
            <person name="Seeger M."/>
            <person name="Smith D."/>
            <person name="Spilker T."/>
            <person name="Sul W.J."/>
            <person name="Tsoi T.V."/>
            <person name="Ulrich L.E."/>
            <person name="Zhulin I.B."/>
            <person name="Tiedje J.M."/>
        </authorList>
    </citation>
    <scope>NUCLEOTIDE SEQUENCE [LARGE SCALE GENOMIC DNA]</scope>
    <source>
        <strain evidence="4 5">LB400</strain>
    </source>
</reference>